<dbReference type="EMBL" id="CAJVPJ010003706">
    <property type="protein sequence ID" value="CAG8643829.1"/>
    <property type="molecule type" value="Genomic_DNA"/>
</dbReference>
<proteinExistence type="predicted"/>
<name>A0A9N9H0N1_9GLOM</name>
<sequence>PLKKREGEEEATSRKRRILELNSLPSPSEYSRPGIKSCANIDLIYHHRPQGRSDIPIQFYHEIFEEFLALLNAQDTDNEVVRYKALVEQLVPPLSEFLDNEHQRMELIRNFFSFLGIHLHPLGLYNMATDGTILKSTSSKGSFMLCNFEGKTDFGTGSCAYFQNACYYAKYLGDLLKGREDMCSHACFPSFLVILEGMNISVCGGILSEYPCIDKLTAVIPLDRAGYDYNTAVEAARMFQALKVCLDNLDKYYDKVISDETIMPRISN</sequence>
<comment type="caution">
    <text evidence="1">The sequence shown here is derived from an EMBL/GenBank/DDBJ whole genome shotgun (WGS) entry which is preliminary data.</text>
</comment>
<organism evidence="1 2">
    <name type="scientific">Paraglomus occultum</name>
    <dbReference type="NCBI Taxonomy" id="144539"/>
    <lineage>
        <taxon>Eukaryota</taxon>
        <taxon>Fungi</taxon>
        <taxon>Fungi incertae sedis</taxon>
        <taxon>Mucoromycota</taxon>
        <taxon>Glomeromycotina</taxon>
        <taxon>Glomeromycetes</taxon>
        <taxon>Paraglomerales</taxon>
        <taxon>Paraglomeraceae</taxon>
        <taxon>Paraglomus</taxon>
    </lineage>
</organism>
<reference evidence="1" key="1">
    <citation type="submission" date="2021-06" db="EMBL/GenBank/DDBJ databases">
        <authorList>
            <person name="Kallberg Y."/>
            <person name="Tangrot J."/>
            <person name="Rosling A."/>
        </authorList>
    </citation>
    <scope>NUCLEOTIDE SEQUENCE</scope>
    <source>
        <strain evidence="1">IA702</strain>
    </source>
</reference>
<dbReference type="OrthoDB" id="4062651at2759"/>
<feature type="non-terminal residue" evidence="1">
    <location>
        <position position="1"/>
    </location>
</feature>
<keyword evidence="2" id="KW-1185">Reference proteome</keyword>
<evidence type="ECO:0000313" key="1">
    <source>
        <dbReference type="EMBL" id="CAG8643829.1"/>
    </source>
</evidence>
<gene>
    <name evidence="1" type="ORF">POCULU_LOCUS9568</name>
</gene>
<accession>A0A9N9H0N1</accession>
<dbReference type="AlphaFoldDB" id="A0A9N9H0N1"/>
<dbReference type="Proteomes" id="UP000789572">
    <property type="component" value="Unassembled WGS sequence"/>
</dbReference>
<feature type="non-terminal residue" evidence="1">
    <location>
        <position position="268"/>
    </location>
</feature>
<evidence type="ECO:0000313" key="2">
    <source>
        <dbReference type="Proteomes" id="UP000789572"/>
    </source>
</evidence>
<protein>
    <submittedName>
        <fullName evidence="1">2519_t:CDS:1</fullName>
    </submittedName>
</protein>